<proteinExistence type="predicted"/>
<keyword evidence="3" id="KW-1185">Reference proteome</keyword>
<feature type="transmembrane region" description="Helical" evidence="1">
    <location>
        <begin position="28"/>
        <end position="48"/>
    </location>
</feature>
<keyword evidence="1" id="KW-1133">Transmembrane helix</keyword>
<evidence type="ECO:0000313" key="3">
    <source>
        <dbReference type="Proteomes" id="UP000619244"/>
    </source>
</evidence>
<organism evidence="2 3">
    <name type="scientific">Streptomyces minutiscleroticus</name>
    <dbReference type="NCBI Taxonomy" id="68238"/>
    <lineage>
        <taxon>Bacteria</taxon>
        <taxon>Bacillati</taxon>
        <taxon>Actinomycetota</taxon>
        <taxon>Actinomycetes</taxon>
        <taxon>Kitasatosporales</taxon>
        <taxon>Streptomycetaceae</taxon>
        <taxon>Streptomyces</taxon>
    </lineage>
</organism>
<reference evidence="2" key="2">
    <citation type="submission" date="2020-09" db="EMBL/GenBank/DDBJ databases">
        <authorList>
            <person name="Sun Q."/>
            <person name="Ohkuma M."/>
        </authorList>
    </citation>
    <scope>NUCLEOTIDE SEQUENCE</scope>
    <source>
        <strain evidence="2">JCM 4790</strain>
    </source>
</reference>
<comment type="caution">
    <text evidence="2">The sequence shown here is derived from an EMBL/GenBank/DDBJ whole genome shotgun (WGS) entry which is preliminary data.</text>
</comment>
<sequence length="182" mass="18663">MCVGKSAARRLWRWRASPLRRRDDAVEVWATLVMWTVVIIGGTLVGLMRRTPPPRRPRGSAPLSGEGVSFLLNGALLAQAACCGAAQHIFTAVAGPGLQPAGHRGTAPIHTRAREGAEQAGAGHGLAAERALPRGEPLSASVGQSLAPVGEPSPSARLTLALAGGMGVLARPAAAPVPDRSA</sequence>
<accession>A0A918U0M0</accession>
<dbReference type="EMBL" id="BMVU01000017">
    <property type="protein sequence ID" value="GGX79737.1"/>
    <property type="molecule type" value="Genomic_DNA"/>
</dbReference>
<keyword evidence="1" id="KW-0472">Membrane</keyword>
<evidence type="ECO:0000256" key="1">
    <source>
        <dbReference type="SAM" id="Phobius"/>
    </source>
</evidence>
<reference evidence="2" key="1">
    <citation type="journal article" date="2014" name="Int. J. Syst. Evol. Microbiol.">
        <title>Complete genome sequence of Corynebacterium casei LMG S-19264T (=DSM 44701T), isolated from a smear-ripened cheese.</title>
        <authorList>
            <consortium name="US DOE Joint Genome Institute (JGI-PGF)"/>
            <person name="Walter F."/>
            <person name="Albersmeier A."/>
            <person name="Kalinowski J."/>
            <person name="Ruckert C."/>
        </authorList>
    </citation>
    <scope>NUCLEOTIDE SEQUENCE</scope>
    <source>
        <strain evidence="2">JCM 4790</strain>
    </source>
</reference>
<keyword evidence="1" id="KW-0812">Transmembrane</keyword>
<dbReference type="AlphaFoldDB" id="A0A918U0M0"/>
<protein>
    <submittedName>
        <fullName evidence="2">Uncharacterized protein</fullName>
    </submittedName>
</protein>
<dbReference type="Proteomes" id="UP000619244">
    <property type="component" value="Unassembled WGS sequence"/>
</dbReference>
<gene>
    <name evidence="2" type="ORF">GCM10010358_37470</name>
</gene>
<evidence type="ECO:0000313" key="2">
    <source>
        <dbReference type="EMBL" id="GGX79737.1"/>
    </source>
</evidence>
<name>A0A918U0M0_9ACTN</name>